<sequence>MFLGHKIMWDPYETTMKHEYPYRAPVETEAVRPRTAKGHVNPYQLSDPIGFNTYREEFCWKPYSKAEPIMTGSSSGTRRNNPHPSQSFMIWKVPREEKPQPISSLSPWTQPISKQEVGEAIRAQFNSTYNGDYLGLPQGLQIKDTIPVPPDWKKIISHPPATEFRHHYQAPARIHDFMDFSWKYGCNANRHIPAKGVVPTVTFSHIQNQENIKQMTTYQRDFGKEYLNIISVLNSLDPEQVNKYIERAPKQGRVLY</sequence>
<organism evidence="1 2">
    <name type="scientific">Gopherus agassizii</name>
    <name type="common">Agassiz's desert tortoise</name>
    <dbReference type="NCBI Taxonomy" id="38772"/>
    <lineage>
        <taxon>Eukaryota</taxon>
        <taxon>Metazoa</taxon>
        <taxon>Chordata</taxon>
        <taxon>Craniata</taxon>
        <taxon>Vertebrata</taxon>
        <taxon>Euteleostomi</taxon>
        <taxon>Archelosauria</taxon>
        <taxon>Testudinata</taxon>
        <taxon>Testudines</taxon>
        <taxon>Cryptodira</taxon>
        <taxon>Durocryptodira</taxon>
        <taxon>Testudinoidea</taxon>
        <taxon>Testudinidae</taxon>
        <taxon>Gopherus</taxon>
    </lineage>
</organism>
<proteinExistence type="predicted"/>
<dbReference type="Proteomes" id="UP000291020">
    <property type="component" value="Unassembled WGS sequence"/>
</dbReference>
<dbReference type="Ensembl" id="ENSGAGT00000034540.1">
    <property type="protein sequence ID" value="ENSGAGP00000030438.1"/>
    <property type="gene ID" value="ENSGAGG00000021918.1"/>
</dbReference>
<evidence type="ECO:0000313" key="1">
    <source>
        <dbReference type="Ensembl" id="ENSGAGP00000030438.1"/>
    </source>
</evidence>
<dbReference type="PANTHER" id="PTHR33769:SF1">
    <property type="entry name" value="TESTIS-EXPRESSED PROTEIN 26"/>
    <property type="match status" value="1"/>
</dbReference>
<keyword evidence="2" id="KW-1185">Reference proteome</keyword>
<evidence type="ECO:0000313" key="2">
    <source>
        <dbReference type="Proteomes" id="UP000291020"/>
    </source>
</evidence>
<protein>
    <submittedName>
        <fullName evidence="1">Uncharacterized protein</fullName>
    </submittedName>
</protein>
<reference evidence="1" key="2">
    <citation type="submission" date="2025-08" db="UniProtKB">
        <authorList>
            <consortium name="Ensembl"/>
        </authorList>
    </citation>
    <scope>IDENTIFICATION</scope>
</reference>
<reference evidence="1" key="3">
    <citation type="submission" date="2025-09" db="UniProtKB">
        <authorList>
            <consortium name="Ensembl"/>
        </authorList>
    </citation>
    <scope>IDENTIFICATION</scope>
</reference>
<dbReference type="AlphaFoldDB" id="A0A452IR34"/>
<dbReference type="PANTHER" id="PTHR33769">
    <property type="entry name" value="TESTIS-EXPRESSED PROTEIN 26 ISOFORM X3"/>
    <property type="match status" value="1"/>
</dbReference>
<accession>A0A452IR34</accession>
<dbReference type="GO" id="GO:0005737">
    <property type="term" value="C:cytoplasm"/>
    <property type="evidence" value="ECO:0007669"/>
    <property type="project" value="TreeGrafter"/>
</dbReference>
<reference evidence="2" key="1">
    <citation type="journal article" date="2017" name="PLoS ONE">
        <title>The Agassiz's desert tortoise genome provides a resource for the conservation of a threatened species.</title>
        <authorList>
            <person name="Tollis M."/>
            <person name="DeNardo D.F."/>
            <person name="Cornelius J.A."/>
            <person name="Dolby G.A."/>
            <person name="Edwards T."/>
            <person name="Henen B.T."/>
            <person name="Karl A.E."/>
            <person name="Murphy R.W."/>
            <person name="Kusumi K."/>
        </authorList>
    </citation>
    <scope>NUCLEOTIDE SEQUENCE [LARGE SCALE GENOMIC DNA]</scope>
</reference>
<name>A0A452IR34_9SAUR</name>
<dbReference type="InterPro" id="IPR043460">
    <property type="entry name" value="MEDAG/TEX26"/>
</dbReference>